<dbReference type="InterPro" id="IPR023631">
    <property type="entry name" value="Amidase_dom"/>
</dbReference>
<dbReference type="PANTHER" id="PTHR42678">
    <property type="entry name" value="AMIDASE"/>
    <property type="match status" value="1"/>
</dbReference>
<organism evidence="2 3">
    <name type="scientific">Paenibacillus solisilvae</name>
    <dbReference type="NCBI Taxonomy" id="2486751"/>
    <lineage>
        <taxon>Bacteria</taxon>
        <taxon>Bacillati</taxon>
        <taxon>Bacillota</taxon>
        <taxon>Bacilli</taxon>
        <taxon>Bacillales</taxon>
        <taxon>Paenibacillaceae</taxon>
        <taxon>Paenibacillus</taxon>
    </lineage>
</organism>
<sequence length="486" mass="53249">MSTERQNRPFSIIDATFNELQQAMETGMVTSRDLVETYLNRIEANDRKGPKLQAMLSINPYALEQADELDKERQQQGSRGPLHGIPIVVKDNYNTADMPTTGGTKALAGFVASTDCHIVQNLRNAGAIILGKTNLHELALFGLSWSTLGGQTKNPYDLTKTPGGSSGGTGVAVSANFAAAGTGTDAVNSIRSPASANNLVGIRPTKGLMNLEGILPVSCTQDNAGPIARTVEDAAILFEAMEGYSHTYSSDLNNHGLNGKRIGVLRSFFGKSEVHEEVNLIAEHTLRQMQELGAQMIDLAAIDLEAERLLLELDVQRFEIRNELERYFTIHQAPVQTMEELLIKGNYEPSIEKFLKTAIAIEEPLNHPEYHKRLKKINELKEELLSIFSEHLLDALVYPHQKRLVVDIGEASQYDRNGILAALTGFPAITFQGGFSSPSKTAPIGIPIGIELLGKPYDDAKIIQMAYACEAAVKERRIPPFTINDI</sequence>
<name>A0ABW0W8K2_9BACL</name>
<evidence type="ECO:0000313" key="2">
    <source>
        <dbReference type="EMBL" id="MFC5653339.1"/>
    </source>
</evidence>
<dbReference type="PANTHER" id="PTHR42678:SF5">
    <property type="entry name" value="GLUTAMYL-TRNA(GLN) AMIDOTRANSFERASE SUBUNIT A"/>
    <property type="match status" value="1"/>
</dbReference>
<protein>
    <submittedName>
        <fullName evidence="2">Amidase family protein</fullName>
    </submittedName>
</protein>
<evidence type="ECO:0000259" key="1">
    <source>
        <dbReference type="Pfam" id="PF01425"/>
    </source>
</evidence>
<gene>
    <name evidence="2" type="ORF">ACFPYJ_30335</name>
</gene>
<accession>A0ABW0W8K2</accession>
<dbReference type="SUPFAM" id="SSF75304">
    <property type="entry name" value="Amidase signature (AS) enzymes"/>
    <property type="match status" value="1"/>
</dbReference>
<dbReference type="InterPro" id="IPR036928">
    <property type="entry name" value="AS_sf"/>
</dbReference>
<evidence type="ECO:0000313" key="3">
    <source>
        <dbReference type="Proteomes" id="UP001596047"/>
    </source>
</evidence>
<proteinExistence type="predicted"/>
<reference evidence="3" key="1">
    <citation type="journal article" date="2019" name="Int. J. Syst. Evol. Microbiol.">
        <title>The Global Catalogue of Microorganisms (GCM) 10K type strain sequencing project: providing services to taxonomists for standard genome sequencing and annotation.</title>
        <authorList>
            <consortium name="The Broad Institute Genomics Platform"/>
            <consortium name="The Broad Institute Genome Sequencing Center for Infectious Disease"/>
            <person name="Wu L."/>
            <person name="Ma J."/>
        </authorList>
    </citation>
    <scope>NUCLEOTIDE SEQUENCE [LARGE SCALE GENOMIC DNA]</scope>
    <source>
        <strain evidence="3">CGMCC 1.3240</strain>
    </source>
</reference>
<dbReference type="Proteomes" id="UP001596047">
    <property type="component" value="Unassembled WGS sequence"/>
</dbReference>
<dbReference type="RefSeq" id="WP_379191991.1">
    <property type="nucleotide sequence ID" value="NZ_JBHSOW010000121.1"/>
</dbReference>
<dbReference type="EMBL" id="JBHSOW010000121">
    <property type="protein sequence ID" value="MFC5653339.1"/>
    <property type="molecule type" value="Genomic_DNA"/>
</dbReference>
<dbReference type="Pfam" id="PF01425">
    <property type="entry name" value="Amidase"/>
    <property type="match status" value="1"/>
</dbReference>
<comment type="caution">
    <text evidence="2">The sequence shown here is derived from an EMBL/GenBank/DDBJ whole genome shotgun (WGS) entry which is preliminary data.</text>
</comment>
<feature type="domain" description="Amidase" evidence="1">
    <location>
        <begin position="33"/>
        <end position="462"/>
    </location>
</feature>
<dbReference type="Gene3D" id="3.90.1300.10">
    <property type="entry name" value="Amidase signature (AS) domain"/>
    <property type="match status" value="1"/>
</dbReference>
<keyword evidence="3" id="KW-1185">Reference proteome</keyword>